<evidence type="ECO:0000313" key="9">
    <source>
        <dbReference type="EMBL" id="KAL3826560.1"/>
    </source>
</evidence>
<dbReference type="Proteomes" id="UP001530377">
    <property type="component" value="Unassembled WGS sequence"/>
</dbReference>
<dbReference type="PANTHER" id="PTHR24349">
    <property type="entry name" value="SERINE/THREONINE-PROTEIN KINASE"/>
    <property type="match status" value="1"/>
</dbReference>
<reference evidence="9 10" key="1">
    <citation type="submission" date="2024-10" db="EMBL/GenBank/DDBJ databases">
        <title>Updated reference genomes for cyclostephanoid diatoms.</title>
        <authorList>
            <person name="Roberts W.R."/>
            <person name="Alverson A.J."/>
        </authorList>
    </citation>
    <scope>NUCLEOTIDE SEQUENCE [LARGE SCALE GENOMIC DNA]</scope>
    <source>
        <strain evidence="9 10">AJA228-03</strain>
    </source>
</reference>
<evidence type="ECO:0000256" key="3">
    <source>
        <dbReference type="ARBA" id="ARBA00022741"/>
    </source>
</evidence>
<feature type="binding site" evidence="6">
    <location>
        <position position="119"/>
    </location>
    <ligand>
        <name>ATP</name>
        <dbReference type="ChEBI" id="CHEBI:30616"/>
    </ligand>
</feature>
<dbReference type="PROSITE" id="PS00107">
    <property type="entry name" value="PROTEIN_KINASE_ATP"/>
    <property type="match status" value="1"/>
</dbReference>
<dbReference type="PROSITE" id="PS00108">
    <property type="entry name" value="PROTEIN_KINASE_ST"/>
    <property type="match status" value="1"/>
</dbReference>
<evidence type="ECO:0000259" key="8">
    <source>
        <dbReference type="PROSITE" id="PS50011"/>
    </source>
</evidence>
<feature type="domain" description="Protein kinase" evidence="8">
    <location>
        <begin position="90"/>
        <end position="348"/>
    </location>
</feature>
<evidence type="ECO:0000256" key="2">
    <source>
        <dbReference type="ARBA" id="ARBA00022679"/>
    </source>
</evidence>
<dbReference type="GO" id="GO:0004674">
    <property type="term" value="F:protein serine/threonine kinase activity"/>
    <property type="evidence" value="ECO:0007669"/>
    <property type="project" value="UniProtKB-KW"/>
</dbReference>
<dbReference type="PROSITE" id="PS50011">
    <property type="entry name" value="PROTEIN_KINASE_DOM"/>
    <property type="match status" value="1"/>
</dbReference>
<sequence length="359" mass="41219">MCRVAEPSSRRNRHVVRTVIDDSENVYHPVNDNNTTIKNRALHEEVPLRLTISTGSEASKSEYIDANFSSSFRATCSVTGRLSNVHDDYVIFPKVLGEGHYGKVRECIHRGSRLLYACKSIDKSKVGRLDHLQREVHLLSAIEHRGIMKMVDCYEDEEDVHIITEKYTGGELFEKIIDNTNPNGCLTEEKASIIIKSLLEAVGYLHENDIVHRDIKPENILFESKREDAIKLIDFGLSRRHERGEAFMSNPVGTAYYMPPELLKGKYDKSCDLWSVGVVAYILLCGYPPFNGDTDHDIFESIKRGHFEFPNQAWSNKSDMAKDFIKCLLRRDPRKRFTAKEASMHPWITNSRLMQQRAR</sequence>
<dbReference type="CDD" id="cd05117">
    <property type="entry name" value="STKc_CAMK"/>
    <property type="match status" value="1"/>
</dbReference>
<evidence type="ECO:0000256" key="6">
    <source>
        <dbReference type="PROSITE-ProRule" id="PRU10141"/>
    </source>
</evidence>
<dbReference type="FunFam" id="1.10.510.10:FF:000475">
    <property type="entry name" value="Calcium-dependent protein kinase 5"/>
    <property type="match status" value="1"/>
</dbReference>
<dbReference type="InterPro" id="IPR000719">
    <property type="entry name" value="Prot_kinase_dom"/>
</dbReference>
<keyword evidence="2" id="KW-0808">Transferase</keyword>
<protein>
    <recommendedName>
        <fullName evidence="8">Protein kinase domain-containing protein</fullName>
    </recommendedName>
</protein>
<keyword evidence="3 6" id="KW-0547">Nucleotide-binding</keyword>
<organism evidence="9 10">
    <name type="scientific">Cyclostephanos tholiformis</name>
    <dbReference type="NCBI Taxonomy" id="382380"/>
    <lineage>
        <taxon>Eukaryota</taxon>
        <taxon>Sar</taxon>
        <taxon>Stramenopiles</taxon>
        <taxon>Ochrophyta</taxon>
        <taxon>Bacillariophyta</taxon>
        <taxon>Coscinodiscophyceae</taxon>
        <taxon>Thalassiosirophycidae</taxon>
        <taxon>Stephanodiscales</taxon>
        <taxon>Stephanodiscaceae</taxon>
        <taxon>Cyclostephanos</taxon>
    </lineage>
</organism>
<evidence type="ECO:0000256" key="4">
    <source>
        <dbReference type="ARBA" id="ARBA00022777"/>
    </source>
</evidence>
<accession>A0ABD3SQ55</accession>
<name>A0ABD3SQ55_9STRA</name>
<proteinExistence type="inferred from homology"/>
<dbReference type="Pfam" id="PF00069">
    <property type="entry name" value="Pkinase"/>
    <property type="match status" value="1"/>
</dbReference>
<keyword evidence="10" id="KW-1185">Reference proteome</keyword>
<dbReference type="Gene3D" id="3.30.200.20">
    <property type="entry name" value="Phosphorylase Kinase, domain 1"/>
    <property type="match status" value="1"/>
</dbReference>
<dbReference type="EMBL" id="JALLPB020000019">
    <property type="protein sequence ID" value="KAL3826560.1"/>
    <property type="molecule type" value="Genomic_DNA"/>
</dbReference>
<dbReference type="SMART" id="SM00220">
    <property type="entry name" value="S_TKc"/>
    <property type="match status" value="1"/>
</dbReference>
<dbReference type="Gene3D" id="1.10.510.10">
    <property type="entry name" value="Transferase(Phosphotransferase) domain 1"/>
    <property type="match status" value="1"/>
</dbReference>
<dbReference type="SUPFAM" id="SSF56112">
    <property type="entry name" value="Protein kinase-like (PK-like)"/>
    <property type="match status" value="1"/>
</dbReference>
<keyword evidence="1 7" id="KW-0723">Serine/threonine-protein kinase</keyword>
<evidence type="ECO:0000256" key="7">
    <source>
        <dbReference type="RuleBase" id="RU000304"/>
    </source>
</evidence>
<evidence type="ECO:0000256" key="5">
    <source>
        <dbReference type="ARBA" id="ARBA00022840"/>
    </source>
</evidence>
<comment type="similarity">
    <text evidence="7">Belongs to the protein kinase superfamily.</text>
</comment>
<dbReference type="InterPro" id="IPR050205">
    <property type="entry name" value="CDPK_Ser/Thr_kinases"/>
</dbReference>
<dbReference type="InterPro" id="IPR008271">
    <property type="entry name" value="Ser/Thr_kinase_AS"/>
</dbReference>
<comment type="caution">
    <text evidence="9">The sequence shown here is derived from an EMBL/GenBank/DDBJ whole genome shotgun (WGS) entry which is preliminary data.</text>
</comment>
<dbReference type="GO" id="GO:0005524">
    <property type="term" value="F:ATP binding"/>
    <property type="evidence" value="ECO:0007669"/>
    <property type="project" value="UniProtKB-UniRule"/>
</dbReference>
<dbReference type="AlphaFoldDB" id="A0ABD3SQ55"/>
<keyword evidence="4" id="KW-0418">Kinase</keyword>
<keyword evidence="5 6" id="KW-0067">ATP-binding</keyword>
<evidence type="ECO:0000256" key="1">
    <source>
        <dbReference type="ARBA" id="ARBA00022527"/>
    </source>
</evidence>
<gene>
    <name evidence="9" type="ORF">ACHAXA_003624</name>
</gene>
<evidence type="ECO:0000313" key="10">
    <source>
        <dbReference type="Proteomes" id="UP001530377"/>
    </source>
</evidence>
<dbReference type="FunFam" id="3.30.200.20:FF:000880">
    <property type="entry name" value="Predicted protein"/>
    <property type="match status" value="1"/>
</dbReference>
<dbReference type="InterPro" id="IPR017441">
    <property type="entry name" value="Protein_kinase_ATP_BS"/>
</dbReference>
<dbReference type="InterPro" id="IPR011009">
    <property type="entry name" value="Kinase-like_dom_sf"/>
</dbReference>